<dbReference type="CDD" id="cd00093">
    <property type="entry name" value="HTH_XRE"/>
    <property type="match status" value="1"/>
</dbReference>
<dbReference type="GeneID" id="42365088"/>
<dbReference type="Gene3D" id="1.10.260.40">
    <property type="entry name" value="lambda repressor-like DNA-binding domains"/>
    <property type="match status" value="1"/>
</dbReference>
<dbReference type="SUPFAM" id="SSF47413">
    <property type="entry name" value="lambda repressor-like DNA-binding domains"/>
    <property type="match status" value="1"/>
</dbReference>
<dbReference type="SMART" id="SM00530">
    <property type="entry name" value="HTH_XRE"/>
    <property type="match status" value="1"/>
</dbReference>
<evidence type="ECO:0000313" key="3">
    <source>
        <dbReference type="EMBL" id="QGA80590.1"/>
    </source>
</evidence>
<accession>A0A5Q0UH98</accession>
<dbReference type="InterPro" id="IPR001387">
    <property type="entry name" value="Cro/C1-type_HTH"/>
</dbReference>
<dbReference type="PANTHER" id="PTHR46558:SF4">
    <property type="entry name" value="DNA-BIDING PHAGE PROTEIN"/>
    <property type="match status" value="1"/>
</dbReference>
<dbReference type="Proteomes" id="UP000377803">
    <property type="component" value="Chromosome"/>
</dbReference>
<dbReference type="RefSeq" id="WP_153550330.1">
    <property type="nucleotide sequence ID" value="NZ_CP040089.1"/>
</dbReference>
<dbReference type="AlphaFoldDB" id="A0A5Q0UH98"/>
<protein>
    <submittedName>
        <fullName evidence="3">Transcriptional regulator</fullName>
    </submittedName>
</protein>
<reference evidence="4" key="1">
    <citation type="submission" date="2019-05" db="EMBL/GenBank/DDBJ databases">
        <title>Candidatus Nanohalobium constans, a novel model system to study the DPANN nano-sized archaea: genomic and physiological characterization of a nanoarchaeon co-cultured with its chitinotrophic host.</title>
        <authorList>
            <person name="La Cono V."/>
            <person name="Arcadi E."/>
            <person name="Crisafi F."/>
            <person name="Denaro R."/>
            <person name="La Spada G."/>
            <person name="Messina E."/>
            <person name="Smedile F."/>
            <person name="Toshchakov S.V."/>
            <person name="Shevchenko M.A."/>
            <person name="Golyshin P.N."/>
            <person name="Golyshina O.V."/>
            <person name="Ferrer M."/>
            <person name="Rohde M."/>
            <person name="Mushegian A."/>
            <person name="Sorokin D.Y."/>
            <person name="Giuliano L."/>
            <person name="Yakimov M.M."/>
        </authorList>
    </citation>
    <scope>NUCLEOTIDE SEQUENCE [LARGE SCALE GENOMIC DNA]</scope>
    <source>
        <strain evidence="4">LC1Nh</strain>
    </source>
</reference>
<organism evidence="3 4">
    <name type="scientific">Candidatus Nanohalobium constans</name>
    <dbReference type="NCBI Taxonomy" id="2565781"/>
    <lineage>
        <taxon>Archaea</taxon>
        <taxon>Candidatus Nanohalarchaeota</taxon>
        <taxon>Candidatus Nanohalobia</taxon>
        <taxon>Candidatus Nanohalobiales</taxon>
        <taxon>Candidatus Nanohalobiaceae</taxon>
        <taxon>Candidatus Nanohalobium</taxon>
    </lineage>
</organism>
<name>A0A5Q0UH98_9ARCH</name>
<keyword evidence="1" id="KW-0238">DNA-binding</keyword>
<dbReference type="GO" id="GO:0003677">
    <property type="term" value="F:DNA binding"/>
    <property type="evidence" value="ECO:0007669"/>
    <property type="project" value="UniProtKB-KW"/>
</dbReference>
<evidence type="ECO:0000313" key="4">
    <source>
        <dbReference type="Proteomes" id="UP000377803"/>
    </source>
</evidence>
<evidence type="ECO:0000256" key="1">
    <source>
        <dbReference type="ARBA" id="ARBA00023125"/>
    </source>
</evidence>
<dbReference type="InterPro" id="IPR010982">
    <property type="entry name" value="Lambda_DNA-bd_dom_sf"/>
</dbReference>
<dbReference type="PROSITE" id="PS50943">
    <property type="entry name" value="HTH_CROC1"/>
    <property type="match status" value="1"/>
</dbReference>
<dbReference type="OrthoDB" id="67699at2157"/>
<dbReference type="Pfam" id="PF01381">
    <property type="entry name" value="HTH_3"/>
    <property type="match status" value="1"/>
</dbReference>
<evidence type="ECO:0000259" key="2">
    <source>
        <dbReference type="PROSITE" id="PS50943"/>
    </source>
</evidence>
<dbReference type="PANTHER" id="PTHR46558">
    <property type="entry name" value="TRACRIPTIONAL REGULATORY PROTEIN-RELATED-RELATED"/>
    <property type="match status" value="1"/>
</dbReference>
<proteinExistence type="predicted"/>
<gene>
    <name evidence="3" type="ORF">LC1Nh_0701</name>
</gene>
<sequence>MKIENQMKKFRKKEDITQAELAEEVGVSRQTINAIETGKYDPSLELALKISDFFSTDVEKIFKLKRG</sequence>
<keyword evidence="4" id="KW-1185">Reference proteome</keyword>
<dbReference type="KEGG" id="ncon:LC1Nh_0701"/>
<feature type="domain" description="HTH cro/C1-type" evidence="2">
    <location>
        <begin position="7"/>
        <end position="61"/>
    </location>
</feature>
<dbReference type="EMBL" id="CP040089">
    <property type="protein sequence ID" value="QGA80590.1"/>
    <property type="molecule type" value="Genomic_DNA"/>
</dbReference>